<name>A0A6A5UNC2_9PLEO</name>
<sequence>MRSGVIPILTLRFAIGNPSRLLHGPASIGTPSRLSLKLYAAKLGEIAFMVNDAWHCWFHRNTISIRCISLPKNCRP</sequence>
<organism evidence="1 2">
    <name type="scientific">Bimuria novae-zelandiae CBS 107.79</name>
    <dbReference type="NCBI Taxonomy" id="1447943"/>
    <lineage>
        <taxon>Eukaryota</taxon>
        <taxon>Fungi</taxon>
        <taxon>Dikarya</taxon>
        <taxon>Ascomycota</taxon>
        <taxon>Pezizomycotina</taxon>
        <taxon>Dothideomycetes</taxon>
        <taxon>Pleosporomycetidae</taxon>
        <taxon>Pleosporales</taxon>
        <taxon>Massarineae</taxon>
        <taxon>Didymosphaeriaceae</taxon>
        <taxon>Bimuria</taxon>
    </lineage>
</organism>
<dbReference type="Proteomes" id="UP000800036">
    <property type="component" value="Unassembled WGS sequence"/>
</dbReference>
<dbReference type="AlphaFoldDB" id="A0A6A5UNC2"/>
<gene>
    <name evidence="1" type="ORF">BU23DRAFT_313539</name>
</gene>
<protein>
    <submittedName>
        <fullName evidence="1">Uncharacterized protein</fullName>
    </submittedName>
</protein>
<dbReference type="EMBL" id="ML976742">
    <property type="protein sequence ID" value="KAF1966733.1"/>
    <property type="molecule type" value="Genomic_DNA"/>
</dbReference>
<reference evidence="1" key="1">
    <citation type="journal article" date="2020" name="Stud. Mycol.">
        <title>101 Dothideomycetes genomes: a test case for predicting lifestyles and emergence of pathogens.</title>
        <authorList>
            <person name="Haridas S."/>
            <person name="Albert R."/>
            <person name="Binder M."/>
            <person name="Bloem J."/>
            <person name="Labutti K."/>
            <person name="Salamov A."/>
            <person name="Andreopoulos B."/>
            <person name="Baker S."/>
            <person name="Barry K."/>
            <person name="Bills G."/>
            <person name="Bluhm B."/>
            <person name="Cannon C."/>
            <person name="Castanera R."/>
            <person name="Culley D."/>
            <person name="Daum C."/>
            <person name="Ezra D."/>
            <person name="Gonzalez J."/>
            <person name="Henrissat B."/>
            <person name="Kuo A."/>
            <person name="Liang C."/>
            <person name="Lipzen A."/>
            <person name="Lutzoni F."/>
            <person name="Magnuson J."/>
            <person name="Mondo S."/>
            <person name="Nolan M."/>
            <person name="Ohm R."/>
            <person name="Pangilinan J."/>
            <person name="Park H.-J."/>
            <person name="Ramirez L."/>
            <person name="Alfaro M."/>
            <person name="Sun H."/>
            <person name="Tritt A."/>
            <person name="Yoshinaga Y."/>
            <person name="Zwiers L.-H."/>
            <person name="Turgeon B."/>
            <person name="Goodwin S."/>
            <person name="Spatafora J."/>
            <person name="Crous P."/>
            <person name="Grigoriev I."/>
        </authorList>
    </citation>
    <scope>NUCLEOTIDE SEQUENCE</scope>
    <source>
        <strain evidence="1">CBS 107.79</strain>
    </source>
</reference>
<proteinExistence type="predicted"/>
<accession>A0A6A5UNC2</accession>
<keyword evidence="2" id="KW-1185">Reference proteome</keyword>
<evidence type="ECO:0000313" key="1">
    <source>
        <dbReference type="EMBL" id="KAF1966733.1"/>
    </source>
</evidence>
<evidence type="ECO:0000313" key="2">
    <source>
        <dbReference type="Proteomes" id="UP000800036"/>
    </source>
</evidence>